<dbReference type="InterPro" id="IPR008912">
    <property type="entry name" value="Uncharacterised_CoxE"/>
</dbReference>
<dbReference type="Proteomes" id="UP000612899">
    <property type="component" value="Unassembled WGS sequence"/>
</dbReference>
<accession>A0A8J3QJB9</accession>
<dbReference type="Gene3D" id="3.40.50.410">
    <property type="entry name" value="von Willebrand factor, type A domain"/>
    <property type="match status" value="1"/>
</dbReference>
<feature type="compositionally biased region" description="Low complexity" evidence="1">
    <location>
        <begin position="89"/>
        <end position="99"/>
    </location>
</feature>
<gene>
    <name evidence="3" type="ORF">Rhe02_96930</name>
</gene>
<dbReference type="PANTHER" id="PTHR39338">
    <property type="entry name" value="BLL5662 PROTEIN-RELATED"/>
    <property type="match status" value="1"/>
</dbReference>
<dbReference type="PANTHER" id="PTHR39338:SF6">
    <property type="entry name" value="BLL5662 PROTEIN"/>
    <property type="match status" value="1"/>
</dbReference>
<reference evidence="3" key="1">
    <citation type="submission" date="2021-01" db="EMBL/GenBank/DDBJ databases">
        <title>Whole genome shotgun sequence of Rhizocola hellebori NBRC 109834.</title>
        <authorList>
            <person name="Komaki H."/>
            <person name="Tamura T."/>
        </authorList>
    </citation>
    <scope>NUCLEOTIDE SEQUENCE</scope>
    <source>
        <strain evidence="3">NBRC 109834</strain>
    </source>
</reference>
<dbReference type="InterPro" id="IPR002035">
    <property type="entry name" value="VWF_A"/>
</dbReference>
<keyword evidence="4" id="KW-1185">Reference proteome</keyword>
<dbReference type="Pfam" id="PF05762">
    <property type="entry name" value="VWA_CoxE"/>
    <property type="match status" value="1"/>
</dbReference>
<dbReference type="PIRSF" id="PIRSF010256">
    <property type="entry name" value="CoxE_vWa"/>
    <property type="match status" value="1"/>
</dbReference>
<dbReference type="CDD" id="cd00198">
    <property type="entry name" value="vWFA"/>
    <property type="match status" value="1"/>
</dbReference>
<evidence type="ECO:0000259" key="2">
    <source>
        <dbReference type="SMART" id="SM00327"/>
    </source>
</evidence>
<evidence type="ECO:0000256" key="1">
    <source>
        <dbReference type="SAM" id="MobiDB-lite"/>
    </source>
</evidence>
<name>A0A8J3QJB9_9ACTN</name>
<comment type="caution">
    <text evidence="3">The sequence shown here is derived from an EMBL/GenBank/DDBJ whole genome shotgun (WGS) entry which is preliminary data.</text>
</comment>
<dbReference type="SUPFAM" id="SSF53300">
    <property type="entry name" value="vWA-like"/>
    <property type="match status" value="1"/>
</dbReference>
<proteinExistence type="predicted"/>
<dbReference type="InterPro" id="IPR036465">
    <property type="entry name" value="vWFA_dom_sf"/>
</dbReference>
<dbReference type="SMART" id="SM00327">
    <property type="entry name" value="VWA"/>
    <property type="match status" value="1"/>
</dbReference>
<feature type="domain" description="VWFA" evidence="2">
    <location>
        <begin position="194"/>
        <end position="357"/>
    </location>
</feature>
<evidence type="ECO:0000313" key="3">
    <source>
        <dbReference type="EMBL" id="GIH11626.1"/>
    </source>
</evidence>
<dbReference type="RefSeq" id="WP_203915351.1">
    <property type="nucleotide sequence ID" value="NZ_BONY01000149.1"/>
</dbReference>
<organism evidence="3 4">
    <name type="scientific">Rhizocola hellebori</name>
    <dbReference type="NCBI Taxonomy" id="1392758"/>
    <lineage>
        <taxon>Bacteria</taxon>
        <taxon>Bacillati</taxon>
        <taxon>Actinomycetota</taxon>
        <taxon>Actinomycetes</taxon>
        <taxon>Micromonosporales</taxon>
        <taxon>Micromonosporaceae</taxon>
        <taxon>Rhizocola</taxon>
    </lineage>
</organism>
<dbReference type="InterPro" id="IPR011195">
    <property type="entry name" value="UCP010256"/>
</dbReference>
<protein>
    <submittedName>
        <fullName evidence="3">VWA domain-containing protein</fullName>
    </submittedName>
</protein>
<dbReference type="EMBL" id="BONY01000149">
    <property type="protein sequence ID" value="GIH11626.1"/>
    <property type="molecule type" value="Genomic_DNA"/>
</dbReference>
<sequence length="368" mass="39586">MADLAEVTARFAVALRAAGLSTGPDRVARFTRAVTLVAPETVAQLRYCAHATLATTPADIAILDPVFDAIFAGSDSPDSPSSRTHRPTTRPTEVTASEAAGDDADPDSESPAAIYASAVERLRHKDFSTLTAEELDLLAAAMSSLRLSPPLRRSRRYRRSMTGPRLDLRTTLRMAQRFGGDPVKLVRRRHTLRPRRLVMLCDISGSMEPYARAMIQLLYCASTGTRAEVFSFATRLTRLTPALSQRSPARALAQAGRLAPDWSGGTKIGLAVKDFLDRFGRAGMARGAVVLIISDGWETGDPSVLGTQMARLSRVAHRIIWVNPRTQSPHYQPLVGGMAAAWPHCDAVVSAHSLDALGTLVAAIAAAP</sequence>
<feature type="region of interest" description="Disordered" evidence="1">
    <location>
        <begin position="74"/>
        <end position="110"/>
    </location>
</feature>
<dbReference type="AlphaFoldDB" id="A0A8J3QJB9"/>
<evidence type="ECO:0000313" key="4">
    <source>
        <dbReference type="Proteomes" id="UP000612899"/>
    </source>
</evidence>